<dbReference type="InterPro" id="IPR036291">
    <property type="entry name" value="NAD(P)-bd_dom_sf"/>
</dbReference>
<proteinExistence type="inferred from homology"/>
<evidence type="ECO:0000313" key="6">
    <source>
        <dbReference type="Proteomes" id="UP000199612"/>
    </source>
</evidence>
<evidence type="ECO:0000313" key="5">
    <source>
        <dbReference type="EMBL" id="SFC23919.1"/>
    </source>
</evidence>
<dbReference type="GO" id="GO:0016491">
    <property type="term" value="F:oxidoreductase activity"/>
    <property type="evidence" value="ECO:0007669"/>
    <property type="project" value="UniProtKB-KW"/>
</dbReference>
<dbReference type="PANTHER" id="PTHR22604">
    <property type="entry name" value="OXIDOREDUCTASES"/>
    <property type="match status" value="1"/>
</dbReference>
<evidence type="ECO:0000256" key="1">
    <source>
        <dbReference type="ARBA" id="ARBA00010928"/>
    </source>
</evidence>
<dbReference type="SUPFAM" id="SSF51735">
    <property type="entry name" value="NAD(P)-binding Rossmann-fold domains"/>
    <property type="match status" value="1"/>
</dbReference>
<feature type="domain" description="Gfo/Idh/MocA-like oxidoreductase N-terminal" evidence="3">
    <location>
        <begin position="5"/>
        <end position="119"/>
    </location>
</feature>
<dbReference type="GO" id="GO:0000166">
    <property type="term" value="F:nucleotide binding"/>
    <property type="evidence" value="ECO:0007669"/>
    <property type="project" value="InterPro"/>
</dbReference>
<dbReference type="SUPFAM" id="SSF55347">
    <property type="entry name" value="Glyceraldehyde-3-phosphate dehydrogenase-like, C-terminal domain"/>
    <property type="match status" value="1"/>
</dbReference>
<name>A0A1I1HIE3_9LACT</name>
<evidence type="ECO:0000259" key="4">
    <source>
        <dbReference type="Pfam" id="PF22725"/>
    </source>
</evidence>
<dbReference type="InterPro" id="IPR050984">
    <property type="entry name" value="Gfo/Idh/MocA_domain"/>
</dbReference>
<organism evidence="5 6">
    <name type="scientific">Alkalibacterium subtropicum</name>
    <dbReference type="NCBI Taxonomy" id="753702"/>
    <lineage>
        <taxon>Bacteria</taxon>
        <taxon>Bacillati</taxon>
        <taxon>Bacillota</taxon>
        <taxon>Bacilli</taxon>
        <taxon>Lactobacillales</taxon>
        <taxon>Carnobacteriaceae</taxon>
        <taxon>Alkalibacterium</taxon>
    </lineage>
</organism>
<keyword evidence="2" id="KW-0560">Oxidoreductase</keyword>
<dbReference type="Pfam" id="PF22725">
    <property type="entry name" value="GFO_IDH_MocA_C3"/>
    <property type="match status" value="1"/>
</dbReference>
<dbReference type="Gene3D" id="3.40.50.720">
    <property type="entry name" value="NAD(P)-binding Rossmann-like Domain"/>
    <property type="match status" value="1"/>
</dbReference>
<accession>A0A1I1HIE3</accession>
<dbReference type="InterPro" id="IPR000683">
    <property type="entry name" value="Gfo/Idh/MocA-like_OxRdtase_N"/>
</dbReference>
<keyword evidence="6" id="KW-1185">Reference proteome</keyword>
<dbReference type="Pfam" id="PF01408">
    <property type="entry name" value="GFO_IDH_MocA"/>
    <property type="match status" value="1"/>
</dbReference>
<dbReference type="InterPro" id="IPR055170">
    <property type="entry name" value="GFO_IDH_MocA-like_dom"/>
</dbReference>
<comment type="similarity">
    <text evidence="1">Belongs to the Gfo/Idh/MocA family.</text>
</comment>
<protein>
    <submittedName>
        <fullName evidence="5">Predicted dehydrogenase</fullName>
    </submittedName>
</protein>
<dbReference type="PANTHER" id="PTHR22604:SF105">
    <property type="entry name" value="TRANS-1,2-DIHYDROBENZENE-1,2-DIOL DEHYDROGENASE"/>
    <property type="match status" value="1"/>
</dbReference>
<dbReference type="AlphaFoldDB" id="A0A1I1HIE3"/>
<gene>
    <name evidence="5" type="ORF">SAMN04488102_10488</name>
</gene>
<sequence>MKKFGWAYIGCGSIARTTAKELVQTEDNEIVAVWNRTQSKAEAFAEDFGGTVYDTPEEAINAQGVEGVYINVNNDMHEKYTRLSIENGKPVLCEKPFAVNEEVTKEVFDFAEEKGVYVSEAMWTWHNDTALKVKEWVQSGAVGDIESVSCAFEVPLVNNSTNPRLTTPSMLGGALMDLGVYNVRYCYELFGLPESIECEARMEEVDYSETITFDYPGFKAILFVSMEKEGGNYFEIKGSKGSIYVPKFNSAQAAMLKTEDKDETFEVNDLLYGKQFSNVAGEIRSGRKTGEKISAKSTIEVMGLLDECRRQMGLVYPQEKDRYEGGEQD</sequence>
<feature type="domain" description="GFO/IDH/MocA-like oxidoreductase" evidence="4">
    <location>
        <begin position="131"/>
        <end position="243"/>
    </location>
</feature>
<evidence type="ECO:0000259" key="3">
    <source>
        <dbReference type="Pfam" id="PF01408"/>
    </source>
</evidence>
<dbReference type="Gene3D" id="3.30.360.10">
    <property type="entry name" value="Dihydrodipicolinate Reductase, domain 2"/>
    <property type="match status" value="1"/>
</dbReference>
<evidence type="ECO:0000256" key="2">
    <source>
        <dbReference type="ARBA" id="ARBA00023002"/>
    </source>
</evidence>
<dbReference type="OrthoDB" id="9815825at2"/>
<dbReference type="EMBL" id="FOLT01000004">
    <property type="protein sequence ID" value="SFC23919.1"/>
    <property type="molecule type" value="Genomic_DNA"/>
</dbReference>
<dbReference type="STRING" id="753702.SAMN04488102_10488"/>
<dbReference type="RefSeq" id="WP_091529343.1">
    <property type="nucleotide sequence ID" value="NZ_FOLT01000004.1"/>
</dbReference>
<dbReference type="Proteomes" id="UP000199612">
    <property type="component" value="Unassembled WGS sequence"/>
</dbReference>
<reference evidence="6" key="1">
    <citation type="submission" date="2016-10" db="EMBL/GenBank/DDBJ databases">
        <authorList>
            <person name="Varghese N."/>
            <person name="Submissions S."/>
        </authorList>
    </citation>
    <scope>NUCLEOTIDE SEQUENCE [LARGE SCALE GENOMIC DNA]</scope>
    <source>
        <strain evidence="6">DSM 23664</strain>
    </source>
</reference>